<reference evidence="9" key="1">
    <citation type="submission" date="2016-11" db="EMBL/GenBank/DDBJ databases">
        <title>Dehalogenimonas formicexedens sp. nov., a chlorinated alkane respiring bacterium isolated from contaminated groundwater.</title>
        <authorList>
            <person name="Key T.A."/>
            <person name="Bowman K.S."/>
            <person name="Lee I."/>
            <person name="Chun J."/>
            <person name="Albuquerque L."/>
            <person name="da Costa M.S."/>
            <person name="Rainey F.A."/>
            <person name="Moe W.M."/>
        </authorList>
    </citation>
    <scope>NUCLEOTIDE SEQUENCE [LARGE SCALE GENOMIC DNA]</scope>
    <source>
        <strain evidence="9">NSZ-14</strain>
    </source>
</reference>
<feature type="region of interest" description="Disordered" evidence="6">
    <location>
        <begin position="146"/>
        <end position="178"/>
    </location>
</feature>
<dbReference type="PANTHER" id="PTHR30461">
    <property type="entry name" value="DNA-INVERTASE FROM LAMBDOID PROPHAGE"/>
    <property type="match status" value="1"/>
</dbReference>
<keyword evidence="3" id="KW-0233">DNA recombination</keyword>
<dbReference type="GO" id="GO:0000150">
    <property type="term" value="F:DNA strand exchange activity"/>
    <property type="evidence" value="ECO:0007669"/>
    <property type="project" value="InterPro"/>
</dbReference>
<evidence type="ECO:0000256" key="3">
    <source>
        <dbReference type="ARBA" id="ARBA00023172"/>
    </source>
</evidence>
<dbReference type="GO" id="GO:0015074">
    <property type="term" value="P:DNA integration"/>
    <property type="evidence" value="ECO:0007669"/>
    <property type="project" value="UniProtKB-KW"/>
</dbReference>
<dbReference type="OrthoDB" id="9797501at2"/>
<evidence type="ECO:0000256" key="5">
    <source>
        <dbReference type="PROSITE-ProRule" id="PRU10137"/>
    </source>
</evidence>
<evidence type="ECO:0000313" key="9">
    <source>
        <dbReference type="Proteomes" id="UP000185934"/>
    </source>
</evidence>
<dbReference type="GO" id="GO:0003677">
    <property type="term" value="F:DNA binding"/>
    <property type="evidence" value="ECO:0007669"/>
    <property type="project" value="UniProtKB-KW"/>
</dbReference>
<keyword evidence="9" id="KW-1185">Reference proteome</keyword>
<dbReference type="PANTHER" id="PTHR30461:SF2">
    <property type="entry name" value="SERINE RECOMBINASE PINE-RELATED"/>
    <property type="match status" value="1"/>
</dbReference>
<evidence type="ECO:0000313" key="8">
    <source>
        <dbReference type="EMBL" id="APV44204.1"/>
    </source>
</evidence>
<dbReference type="InterPro" id="IPR006118">
    <property type="entry name" value="Recombinase_CS"/>
</dbReference>
<dbReference type="AlphaFoldDB" id="A0A1P8F6U9"/>
<accession>A0A1P8F6U9</accession>
<evidence type="ECO:0000256" key="4">
    <source>
        <dbReference type="PIRSR" id="PIRSR606118-50"/>
    </source>
</evidence>
<evidence type="ECO:0000256" key="1">
    <source>
        <dbReference type="ARBA" id="ARBA00022908"/>
    </source>
</evidence>
<keyword evidence="2" id="KW-0238">DNA-binding</keyword>
<dbReference type="EMBL" id="CP018258">
    <property type="protein sequence ID" value="APV44204.1"/>
    <property type="molecule type" value="Genomic_DNA"/>
</dbReference>
<dbReference type="InterPro" id="IPR050639">
    <property type="entry name" value="SSR_resolvase"/>
</dbReference>
<evidence type="ECO:0000259" key="7">
    <source>
        <dbReference type="PROSITE" id="PS51736"/>
    </source>
</evidence>
<protein>
    <submittedName>
        <fullName evidence="8">Site-specific DNA recombinase</fullName>
    </submittedName>
</protein>
<feature type="active site" description="O-(5'-phospho-DNA)-serine intermediate" evidence="4 5">
    <location>
        <position position="13"/>
    </location>
</feature>
<dbReference type="InterPro" id="IPR006119">
    <property type="entry name" value="Resolv_N"/>
</dbReference>
<dbReference type="PROSITE" id="PS51736">
    <property type="entry name" value="RECOMBINASES_3"/>
    <property type="match status" value="1"/>
</dbReference>
<organism evidence="8 9">
    <name type="scientific">Dehalogenimonas formicexedens</name>
    <dbReference type="NCBI Taxonomy" id="1839801"/>
    <lineage>
        <taxon>Bacteria</taxon>
        <taxon>Bacillati</taxon>
        <taxon>Chloroflexota</taxon>
        <taxon>Dehalococcoidia</taxon>
        <taxon>Dehalococcoidales</taxon>
        <taxon>Dehalococcoidaceae</taxon>
        <taxon>Dehalogenimonas</taxon>
    </lineage>
</organism>
<dbReference type="STRING" id="1839801.Dform_00859"/>
<dbReference type="InterPro" id="IPR036162">
    <property type="entry name" value="Resolvase-like_N_sf"/>
</dbReference>
<dbReference type="Pfam" id="PF00239">
    <property type="entry name" value="Resolvase"/>
    <property type="match status" value="1"/>
</dbReference>
<name>A0A1P8F6U9_9CHLR</name>
<sequence>MKQPAAALYVRVSTDDQTVDNQLIALTRWLNERGLGIAAVYQESESAFKSGHQTELARLRADSRRRGRPWDIVAVWALDRLTREGPTRALSLIADFRSVGVRVLSYQEQWLDMPGGLDEVFTALIAWVANWESKRRSERTKAGLARLAAGGKTLGRPKGSTDTKKRKKRRYYEPVKSI</sequence>
<evidence type="ECO:0000256" key="6">
    <source>
        <dbReference type="SAM" id="MobiDB-lite"/>
    </source>
</evidence>
<dbReference type="CDD" id="cd03768">
    <property type="entry name" value="SR_ResInv"/>
    <property type="match status" value="1"/>
</dbReference>
<keyword evidence="1" id="KW-0229">DNA integration</keyword>
<dbReference type="Gene3D" id="3.40.50.1390">
    <property type="entry name" value="Resolvase, N-terminal catalytic domain"/>
    <property type="match status" value="1"/>
</dbReference>
<dbReference type="KEGG" id="dfo:Dform_00859"/>
<dbReference type="RefSeq" id="WP_076003931.1">
    <property type="nucleotide sequence ID" value="NZ_CP018258.1"/>
</dbReference>
<dbReference type="Proteomes" id="UP000185934">
    <property type="component" value="Chromosome"/>
</dbReference>
<evidence type="ECO:0000256" key="2">
    <source>
        <dbReference type="ARBA" id="ARBA00023125"/>
    </source>
</evidence>
<feature type="domain" description="Resolvase/invertase-type recombinase catalytic" evidence="7">
    <location>
        <begin position="5"/>
        <end position="151"/>
    </location>
</feature>
<dbReference type="SUPFAM" id="SSF53041">
    <property type="entry name" value="Resolvase-like"/>
    <property type="match status" value="1"/>
</dbReference>
<proteinExistence type="predicted"/>
<feature type="compositionally biased region" description="Low complexity" evidence="6">
    <location>
        <begin position="146"/>
        <end position="156"/>
    </location>
</feature>
<dbReference type="PROSITE" id="PS00397">
    <property type="entry name" value="RECOMBINASES_1"/>
    <property type="match status" value="1"/>
</dbReference>
<dbReference type="SMART" id="SM00857">
    <property type="entry name" value="Resolvase"/>
    <property type="match status" value="1"/>
</dbReference>
<gene>
    <name evidence="8" type="ORF">Dform_00859</name>
</gene>